<dbReference type="GO" id="GO:0012505">
    <property type="term" value="C:endomembrane system"/>
    <property type="evidence" value="ECO:0007669"/>
    <property type="project" value="TreeGrafter"/>
</dbReference>
<evidence type="ECO:0000313" key="3">
    <source>
        <dbReference type="Proteomes" id="UP000694427"/>
    </source>
</evidence>
<dbReference type="Gene3D" id="3.90.1300.10">
    <property type="entry name" value="Amidase signature (AS) domain"/>
    <property type="match status" value="2"/>
</dbReference>
<sequence>MFLCALALFRLVSPSTKCPKHLPPVRNPLFSLSAVQLAEKIRRREVTRAEVVQSYIDRIQEVNPLLDALVKDRGKEWRRFPLLGVPLSVKESFALQGTLPIMLSVLHPCTQYHPKEGYFEIHSCSSNGYLLKIYIIYLLVYLTGTMQYNIATILSNSQFPPCSGLQNDYLGSGPKCRYAEDPLQRIYICRLSLSKEVGESKNVKFCFTVVDDGGAPLTSPVDNQLIQAQKRLDCIIYLMADEGSVWTVWELIKRIFGRSEHTVAAIGKLTNSTLRCRYIKKNEMTDGVLLYPSHPLLAHKHHHPHFTPHNFSYTSNNCLSLPVTQCPLGLSKERLLLAVQVVVGKLQDHLPLAVALYLEKAFGGWVNPGVV</sequence>
<dbReference type="AlphaFoldDB" id="A0A8C1IW23"/>
<dbReference type="PANTHER" id="PTHR43372:SF4">
    <property type="entry name" value="FATTY-ACID AMIDE HYDROLASE 2"/>
    <property type="match status" value="1"/>
</dbReference>
<feature type="chain" id="PRO_5047432691" evidence="1">
    <location>
        <begin position="19"/>
        <end position="371"/>
    </location>
</feature>
<keyword evidence="1" id="KW-0732">Signal</keyword>
<dbReference type="SUPFAM" id="SSF75304">
    <property type="entry name" value="Amidase signature (AS) enzymes"/>
    <property type="match status" value="2"/>
</dbReference>
<dbReference type="InterPro" id="IPR052739">
    <property type="entry name" value="FAAH2"/>
</dbReference>
<dbReference type="Proteomes" id="UP000694427">
    <property type="component" value="Unplaced"/>
</dbReference>
<accession>A0A8C1IW23</accession>
<evidence type="ECO:0000313" key="2">
    <source>
        <dbReference type="Ensembl" id="ENSCCRP00010023133.1"/>
    </source>
</evidence>
<reference evidence="2" key="2">
    <citation type="submission" date="2025-09" db="UniProtKB">
        <authorList>
            <consortium name="Ensembl"/>
        </authorList>
    </citation>
    <scope>IDENTIFICATION</scope>
</reference>
<name>A0A8C1IW23_CYPCA</name>
<evidence type="ECO:0000256" key="1">
    <source>
        <dbReference type="SAM" id="SignalP"/>
    </source>
</evidence>
<organism evidence="2 3">
    <name type="scientific">Cyprinus carpio</name>
    <name type="common">Common carp</name>
    <dbReference type="NCBI Taxonomy" id="7962"/>
    <lineage>
        <taxon>Eukaryota</taxon>
        <taxon>Metazoa</taxon>
        <taxon>Chordata</taxon>
        <taxon>Craniata</taxon>
        <taxon>Vertebrata</taxon>
        <taxon>Euteleostomi</taxon>
        <taxon>Actinopterygii</taxon>
        <taxon>Neopterygii</taxon>
        <taxon>Teleostei</taxon>
        <taxon>Ostariophysi</taxon>
        <taxon>Cypriniformes</taxon>
        <taxon>Cyprinidae</taxon>
        <taxon>Cyprininae</taxon>
        <taxon>Cyprinus</taxon>
    </lineage>
</organism>
<protein>
    <submittedName>
        <fullName evidence="2">Fatty acid amide hydrolase 2b</fullName>
    </submittedName>
</protein>
<proteinExistence type="predicted"/>
<keyword evidence="3" id="KW-1185">Reference proteome</keyword>
<dbReference type="InterPro" id="IPR036928">
    <property type="entry name" value="AS_sf"/>
</dbReference>
<dbReference type="PANTHER" id="PTHR43372">
    <property type="entry name" value="FATTY-ACID AMIDE HYDROLASE"/>
    <property type="match status" value="1"/>
</dbReference>
<dbReference type="Ensembl" id="ENSCCRT00010025281.1">
    <property type="protein sequence ID" value="ENSCCRP00010023133.1"/>
    <property type="gene ID" value="ENSCCRG00010009926.1"/>
</dbReference>
<reference evidence="2" key="1">
    <citation type="submission" date="2025-08" db="UniProtKB">
        <authorList>
            <consortium name="Ensembl"/>
        </authorList>
    </citation>
    <scope>IDENTIFICATION</scope>
</reference>
<feature type="signal peptide" evidence="1">
    <location>
        <begin position="1"/>
        <end position="18"/>
    </location>
</feature>